<name>A0A4Y8KMR7_9MICO</name>
<accession>A0A4Y8KMR7</accession>
<evidence type="ECO:0000313" key="3">
    <source>
        <dbReference type="EMBL" id="TFD74664.1"/>
    </source>
</evidence>
<dbReference type="PANTHER" id="PTHR46268:SF6">
    <property type="entry name" value="UNIVERSAL STRESS PROTEIN UP12"/>
    <property type="match status" value="1"/>
</dbReference>
<dbReference type="AlphaFoldDB" id="A0A4Y8KMR7"/>
<dbReference type="CDD" id="cd00293">
    <property type="entry name" value="USP-like"/>
    <property type="match status" value="1"/>
</dbReference>
<organism evidence="3 4">
    <name type="scientific">Cryobacterium psychrophilum</name>
    <dbReference type="NCBI Taxonomy" id="41988"/>
    <lineage>
        <taxon>Bacteria</taxon>
        <taxon>Bacillati</taxon>
        <taxon>Actinomycetota</taxon>
        <taxon>Actinomycetes</taxon>
        <taxon>Micrococcales</taxon>
        <taxon>Microbacteriaceae</taxon>
        <taxon>Cryobacterium</taxon>
    </lineage>
</organism>
<comment type="similarity">
    <text evidence="1">Belongs to the universal stress protein A family.</text>
</comment>
<sequence length="143" mass="15111">MTSLLVGIDGSDSSRRAVAFACRLAEESGAAVHIVHVIPWSPYSFTTPAENDHRSASKAHEITAAEQQIMQPALAVAREFSVTPTSSVVHGSPADLLVSIGAHDTTSQIIVGRTGDSRIKQVLFGSTPVRLIQISKTPVTVVP</sequence>
<dbReference type="InterPro" id="IPR014729">
    <property type="entry name" value="Rossmann-like_a/b/a_fold"/>
</dbReference>
<dbReference type="SUPFAM" id="SSF52402">
    <property type="entry name" value="Adenine nucleotide alpha hydrolases-like"/>
    <property type="match status" value="1"/>
</dbReference>
<dbReference type="Pfam" id="PF00582">
    <property type="entry name" value="Usp"/>
    <property type="match status" value="1"/>
</dbReference>
<dbReference type="InterPro" id="IPR006015">
    <property type="entry name" value="Universal_stress_UspA"/>
</dbReference>
<dbReference type="PANTHER" id="PTHR46268">
    <property type="entry name" value="STRESS RESPONSE PROTEIN NHAX"/>
    <property type="match status" value="1"/>
</dbReference>
<protein>
    <submittedName>
        <fullName evidence="3">Universal stress protein</fullName>
    </submittedName>
</protein>
<dbReference type="Gene3D" id="3.40.50.620">
    <property type="entry name" value="HUPs"/>
    <property type="match status" value="1"/>
</dbReference>
<dbReference type="PRINTS" id="PR01438">
    <property type="entry name" value="UNVRSLSTRESS"/>
</dbReference>
<comment type="caution">
    <text evidence="3">The sequence shown here is derived from an EMBL/GenBank/DDBJ whole genome shotgun (WGS) entry which is preliminary data.</text>
</comment>
<feature type="domain" description="UspA" evidence="2">
    <location>
        <begin position="3"/>
        <end position="143"/>
    </location>
</feature>
<dbReference type="InterPro" id="IPR006016">
    <property type="entry name" value="UspA"/>
</dbReference>
<dbReference type="Proteomes" id="UP000298218">
    <property type="component" value="Unassembled WGS sequence"/>
</dbReference>
<evidence type="ECO:0000259" key="2">
    <source>
        <dbReference type="Pfam" id="PF00582"/>
    </source>
</evidence>
<evidence type="ECO:0000256" key="1">
    <source>
        <dbReference type="ARBA" id="ARBA00008791"/>
    </source>
</evidence>
<dbReference type="EMBL" id="SOHQ01000051">
    <property type="protein sequence ID" value="TFD74664.1"/>
    <property type="molecule type" value="Genomic_DNA"/>
</dbReference>
<dbReference type="RefSeq" id="WP_134172203.1">
    <property type="nucleotide sequence ID" value="NZ_SODI01000001.1"/>
</dbReference>
<proteinExistence type="inferred from homology"/>
<dbReference type="OrthoDB" id="5186731at2"/>
<keyword evidence="4" id="KW-1185">Reference proteome</keyword>
<gene>
    <name evidence="3" type="ORF">E3T53_17025</name>
</gene>
<reference evidence="3 4" key="1">
    <citation type="submission" date="2019-03" db="EMBL/GenBank/DDBJ databases">
        <title>Genomics of glacier-inhabiting Cryobacterium strains.</title>
        <authorList>
            <person name="Liu Q."/>
            <person name="Xin Y.-H."/>
        </authorList>
    </citation>
    <scope>NUCLEOTIDE SEQUENCE [LARGE SCALE GENOMIC DNA]</scope>
    <source>
        <strain evidence="3 4">CGMCC 1.4292</strain>
    </source>
</reference>
<evidence type="ECO:0000313" key="4">
    <source>
        <dbReference type="Proteomes" id="UP000298218"/>
    </source>
</evidence>